<sequence length="203" mass="21138">MANLSATMTTTTTAMELDLPTVIPSSSGSPLTTIPELPGDECEYEDDDVLITDAAVITAAVAAASCNNTFGLMRTPLFSSTSITTSAYARSKQLEINMTLLSPSFNNHDMRQYIMTDIGPQPSNSQVPGLRNHYTGRRKSYTKMGGLGLATPAMSPSMSPPSWSSGSSVSAGSVVVGTGGQGQFKGLGLGLSFPSSSLPCLVE</sequence>
<gene>
    <name evidence="1" type="ORF">BGZ65_010615</name>
</gene>
<dbReference type="EMBL" id="JAAAHW010007975">
    <property type="protein sequence ID" value="KAF9945547.1"/>
    <property type="molecule type" value="Genomic_DNA"/>
</dbReference>
<reference evidence="1" key="1">
    <citation type="journal article" date="2020" name="Fungal Divers.">
        <title>Resolving the Mortierellaceae phylogeny through synthesis of multi-gene phylogenetics and phylogenomics.</title>
        <authorList>
            <person name="Vandepol N."/>
            <person name="Liber J."/>
            <person name="Desiro A."/>
            <person name="Na H."/>
            <person name="Kennedy M."/>
            <person name="Barry K."/>
            <person name="Grigoriev I.V."/>
            <person name="Miller A.N."/>
            <person name="O'Donnell K."/>
            <person name="Stajich J.E."/>
            <person name="Bonito G."/>
        </authorList>
    </citation>
    <scope>NUCLEOTIDE SEQUENCE</scope>
    <source>
        <strain evidence="1">MES-2147</strain>
    </source>
</reference>
<accession>A0A9P6IRV8</accession>
<keyword evidence="2" id="KW-1185">Reference proteome</keyword>
<evidence type="ECO:0000313" key="2">
    <source>
        <dbReference type="Proteomes" id="UP000749646"/>
    </source>
</evidence>
<name>A0A9P6IRV8_9FUNG</name>
<dbReference type="AlphaFoldDB" id="A0A9P6IRV8"/>
<proteinExistence type="predicted"/>
<protein>
    <submittedName>
        <fullName evidence="1">Uncharacterized protein</fullName>
    </submittedName>
</protein>
<organism evidence="1 2">
    <name type="scientific">Modicella reniformis</name>
    <dbReference type="NCBI Taxonomy" id="1440133"/>
    <lineage>
        <taxon>Eukaryota</taxon>
        <taxon>Fungi</taxon>
        <taxon>Fungi incertae sedis</taxon>
        <taxon>Mucoromycota</taxon>
        <taxon>Mortierellomycotina</taxon>
        <taxon>Mortierellomycetes</taxon>
        <taxon>Mortierellales</taxon>
        <taxon>Mortierellaceae</taxon>
        <taxon>Modicella</taxon>
    </lineage>
</organism>
<dbReference type="Proteomes" id="UP000749646">
    <property type="component" value="Unassembled WGS sequence"/>
</dbReference>
<comment type="caution">
    <text evidence="1">The sequence shown here is derived from an EMBL/GenBank/DDBJ whole genome shotgun (WGS) entry which is preliminary data.</text>
</comment>
<evidence type="ECO:0000313" key="1">
    <source>
        <dbReference type="EMBL" id="KAF9945547.1"/>
    </source>
</evidence>
<dbReference type="OrthoDB" id="2384808at2759"/>